<dbReference type="PANTHER" id="PTHR15822">
    <property type="entry name" value="TRAF AND TNF RECEPTOR-ASSOCIATED PROTEIN"/>
    <property type="match status" value="1"/>
</dbReference>
<reference evidence="12" key="1">
    <citation type="journal article" date="2019" name="Int. J. Syst. Evol. Microbiol.">
        <title>The Global Catalogue of Microorganisms (GCM) 10K type strain sequencing project: providing services to taxonomists for standard genome sequencing and annotation.</title>
        <authorList>
            <consortium name="The Broad Institute Genomics Platform"/>
            <consortium name="The Broad Institute Genome Sequencing Center for Infectious Disease"/>
            <person name="Wu L."/>
            <person name="Ma J."/>
        </authorList>
    </citation>
    <scope>NUCLEOTIDE SEQUENCE [LARGE SCALE GENOMIC DNA]</scope>
    <source>
        <strain evidence="12">CCUG 61948</strain>
    </source>
</reference>
<dbReference type="Gene3D" id="3.60.10.10">
    <property type="entry name" value="Endonuclease/exonuclease/phosphatase"/>
    <property type="match status" value="1"/>
</dbReference>
<dbReference type="InterPro" id="IPR051547">
    <property type="entry name" value="TDP2-like"/>
</dbReference>
<comment type="caution">
    <text evidence="11">The sequence shown here is derived from an EMBL/GenBank/DDBJ whole genome shotgun (WGS) entry which is preliminary data.</text>
</comment>
<feature type="transmembrane region" description="Helical" evidence="9">
    <location>
        <begin position="12"/>
        <end position="30"/>
    </location>
</feature>
<dbReference type="RefSeq" id="WP_379935411.1">
    <property type="nucleotide sequence ID" value="NZ_JBHTHY010000012.1"/>
</dbReference>
<dbReference type="EMBL" id="JBHTHY010000012">
    <property type="protein sequence ID" value="MFD0798576.1"/>
    <property type="molecule type" value="Genomic_DNA"/>
</dbReference>
<dbReference type="Proteomes" id="UP001597012">
    <property type="component" value="Unassembled WGS sequence"/>
</dbReference>
<evidence type="ECO:0000256" key="6">
    <source>
        <dbReference type="ARBA" id="ARBA00022801"/>
    </source>
</evidence>
<accession>A0ABW3B6M6</accession>
<keyword evidence="12" id="KW-1185">Reference proteome</keyword>
<keyword evidence="4" id="KW-0479">Metal-binding</keyword>
<evidence type="ECO:0000256" key="2">
    <source>
        <dbReference type="ARBA" id="ARBA00001946"/>
    </source>
</evidence>
<keyword evidence="6" id="KW-0378">Hydrolase</keyword>
<proteinExistence type="predicted"/>
<sequence length="343" mass="39848">MKKLSFFNRIAFYLNLVSSLALLLACIVPYTNSASLAFFSLAVPGLVLINLFFVLYWLLRKRALVVIPIAVYLYWYITLGSFITFNISPKPIGEHTSLNIMTYNTLGFRGKEDDWESTAGDSIVAFINTEKPDIVCFQEYDYMKMDKDSFKGYPYSSVDSEFGKNDTRLYQAIYSKHRIIDVGYLEFGNTYNSSVYADVLVKSDTLRLYSVHLQSLNIRPWNLKSERSDRLFARLRRSFEKQQQQTEIIRKHMDSSPYTNIVVGDFNNNQYSSVYFNLKRDLKDTFIEKGNGYGATINFWKFPFRIDFILVDPSLEVLSHQNYTINLSDHEPIMASIKIPRNK</sequence>
<evidence type="ECO:0000256" key="3">
    <source>
        <dbReference type="ARBA" id="ARBA00022722"/>
    </source>
</evidence>
<evidence type="ECO:0000256" key="1">
    <source>
        <dbReference type="ARBA" id="ARBA00001936"/>
    </source>
</evidence>
<evidence type="ECO:0000313" key="11">
    <source>
        <dbReference type="EMBL" id="MFD0798576.1"/>
    </source>
</evidence>
<dbReference type="CDD" id="cd09084">
    <property type="entry name" value="EEP-2"/>
    <property type="match status" value="1"/>
</dbReference>
<comment type="cofactor">
    <cofactor evidence="2">
        <name>Mg(2+)</name>
        <dbReference type="ChEBI" id="CHEBI:18420"/>
    </cofactor>
</comment>
<feature type="transmembrane region" description="Helical" evidence="9">
    <location>
        <begin position="36"/>
        <end position="58"/>
    </location>
</feature>
<keyword evidence="8" id="KW-0234">DNA repair</keyword>
<organism evidence="11 12">
    <name type="scientific">Maribacter chungangensis</name>
    <dbReference type="NCBI Taxonomy" id="1069117"/>
    <lineage>
        <taxon>Bacteria</taxon>
        <taxon>Pseudomonadati</taxon>
        <taxon>Bacteroidota</taxon>
        <taxon>Flavobacteriia</taxon>
        <taxon>Flavobacteriales</taxon>
        <taxon>Flavobacteriaceae</taxon>
        <taxon>Maribacter</taxon>
    </lineage>
</organism>
<protein>
    <submittedName>
        <fullName evidence="11">Endonuclease/exonuclease/phosphatase family protein</fullName>
    </submittedName>
</protein>
<evidence type="ECO:0000256" key="5">
    <source>
        <dbReference type="ARBA" id="ARBA00022763"/>
    </source>
</evidence>
<name>A0ABW3B6M6_9FLAO</name>
<feature type="domain" description="Endonuclease/exonuclease/phosphatase" evidence="10">
    <location>
        <begin position="101"/>
        <end position="330"/>
    </location>
</feature>
<keyword evidence="3" id="KW-0540">Nuclease</keyword>
<feature type="transmembrane region" description="Helical" evidence="9">
    <location>
        <begin position="65"/>
        <end position="85"/>
    </location>
</feature>
<keyword evidence="9" id="KW-0812">Transmembrane</keyword>
<keyword evidence="7" id="KW-0460">Magnesium</keyword>
<keyword evidence="9" id="KW-1133">Transmembrane helix</keyword>
<gene>
    <name evidence="11" type="ORF">ACFQZJ_13975</name>
</gene>
<comment type="cofactor">
    <cofactor evidence="1">
        <name>Mn(2+)</name>
        <dbReference type="ChEBI" id="CHEBI:29035"/>
    </cofactor>
</comment>
<dbReference type="Pfam" id="PF03372">
    <property type="entry name" value="Exo_endo_phos"/>
    <property type="match status" value="1"/>
</dbReference>
<dbReference type="InterPro" id="IPR036691">
    <property type="entry name" value="Endo/exonu/phosph_ase_sf"/>
</dbReference>
<keyword evidence="11" id="KW-0255">Endonuclease</keyword>
<evidence type="ECO:0000256" key="4">
    <source>
        <dbReference type="ARBA" id="ARBA00022723"/>
    </source>
</evidence>
<evidence type="ECO:0000256" key="9">
    <source>
        <dbReference type="SAM" id="Phobius"/>
    </source>
</evidence>
<dbReference type="PROSITE" id="PS51257">
    <property type="entry name" value="PROKAR_LIPOPROTEIN"/>
    <property type="match status" value="1"/>
</dbReference>
<evidence type="ECO:0000259" key="10">
    <source>
        <dbReference type="Pfam" id="PF03372"/>
    </source>
</evidence>
<evidence type="ECO:0000256" key="7">
    <source>
        <dbReference type="ARBA" id="ARBA00022842"/>
    </source>
</evidence>
<dbReference type="PANTHER" id="PTHR15822:SF4">
    <property type="entry name" value="TYROSYL-DNA PHOSPHODIESTERASE 2"/>
    <property type="match status" value="1"/>
</dbReference>
<dbReference type="InterPro" id="IPR005135">
    <property type="entry name" value="Endo/exonuclease/phosphatase"/>
</dbReference>
<evidence type="ECO:0000256" key="8">
    <source>
        <dbReference type="ARBA" id="ARBA00023204"/>
    </source>
</evidence>
<keyword evidence="5" id="KW-0227">DNA damage</keyword>
<evidence type="ECO:0000313" key="12">
    <source>
        <dbReference type="Proteomes" id="UP001597012"/>
    </source>
</evidence>
<keyword evidence="9" id="KW-0472">Membrane</keyword>
<dbReference type="SUPFAM" id="SSF56219">
    <property type="entry name" value="DNase I-like"/>
    <property type="match status" value="1"/>
</dbReference>
<dbReference type="GO" id="GO:0004519">
    <property type="term" value="F:endonuclease activity"/>
    <property type="evidence" value="ECO:0007669"/>
    <property type="project" value="UniProtKB-KW"/>
</dbReference>